<proteinExistence type="predicted"/>
<keyword evidence="3" id="KW-1185">Reference proteome</keyword>
<dbReference type="PANTHER" id="PTHR47260:SF6">
    <property type="entry name" value="THIOESTERASE DOMAIN-CONTAINING PROTEIN"/>
    <property type="match status" value="1"/>
</dbReference>
<dbReference type="SUPFAM" id="SSF54637">
    <property type="entry name" value="Thioesterase/thiol ester dehydrase-isomerase"/>
    <property type="match status" value="1"/>
</dbReference>
<feature type="domain" description="Thioesterase" evidence="1">
    <location>
        <begin position="88"/>
        <end position="175"/>
    </location>
</feature>
<dbReference type="InterPro" id="IPR006683">
    <property type="entry name" value="Thioestr_dom"/>
</dbReference>
<accession>A0A6A6UME2</accession>
<dbReference type="CDD" id="cd03443">
    <property type="entry name" value="PaaI_thioesterase"/>
    <property type="match status" value="1"/>
</dbReference>
<evidence type="ECO:0000313" key="3">
    <source>
        <dbReference type="Proteomes" id="UP000799302"/>
    </source>
</evidence>
<dbReference type="InterPro" id="IPR052061">
    <property type="entry name" value="PTE-AB_protein"/>
</dbReference>
<name>A0A6A6UME2_9PEZI</name>
<dbReference type="InterPro" id="IPR029069">
    <property type="entry name" value="HotDog_dom_sf"/>
</dbReference>
<gene>
    <name evidence="2" type="ORF">BT63DRAFT_155945</name>
</gene>
<dbReference type="PANTHER" id="PTHR47260">
    <property type="entry name" value="UPF0644 PROTEIN PB2B4.06"/>
    <property type="match status" value="1"/>
</dbReference>
<dbReference type="OrthoDB" id="506431at2759"/>
<evidence type="ECO:0000259" key="1">
    <source>
        <dbReference type="Pfam" id="PF03061"/>
    </source>
</evidence>
<protein>
    <recommendedName>
        <fullName evidence="1">Thioesterase domain-containing protein</fullName>
    </recommendedName>
</protein>
<sequence length="191" mass="21263">MPEPDLEYFRSLSWCNKWIGDPEWQVIPTGSRTPKPSTEDELFGRILNTHETISRCLSFIKKPAPNKLIEEVRCLVTLEPGLNGYPAVCHGGLIALLFDEVMGVAGSQFVARQIKLAKEKVEAPSKGAAMTVELTTIYRRPVLTPQTVCVVVLPVKQEARKKFLNARLENSKGDTLAECRAIFVLTSLPKI</sequence>
<evidence type="ECO:0000313" key="2">
    <source>
        <dbReference type="EMBL" id="KAF2673419.1"/>
    </source>
</evidence>
<dbReference type="Proteomes" id="UP000799302">
    <property type="component" value="Unassembled WGS sequence"/>
</dbReference>
<dbReference type="Pfam" id="PF03061">
    <property type="entry name" value="4HBT"/>
    <property type="match status" value="1"/>
</dbReference>
<dbReference type="AlphaFoldDB" id="A0A6A6UME2"/>
<organism evidence="2 3">
    <name type="scientific">Microthyrium microscopicum</name>
    <dbReference type="NCBI Taxonomy" id="703497"/>
    <lineage>
        <taxon>Eukaryota</taxon>
        <taxon>Fungi</taxon>
        <taxon>Dikarya</taxon>
        <taxon>Ascomycota</taxon>
        <taxon>Pezizomycotina</taxon>
        <taxon>Dothideomycetes</taxon>
        <taxon>Dothideomycetes incertae sedis</taxon>
        <taxon>Microthyriales</taxon>
        <taxon>Microthyriaceae</taxon>
        <taxon>Microthyrium</taxon>
    </lineage>
</organism>
<reference evidence="2" key="1">
    <citation type="journal article" date="2020" name="Stud. Mycol.">
        <title>101 Dothideomycetes genomes: a test case for predicting lifestyles and emergence of pathogens.</title>
        <authorList>
            <person name="Haridas S."/>
            <person name="Albert R."/>
            <person name="Binder M."/>
            <person name="Bloem J."/>
            <person name="Labutti K."/>
            <person name="Salamov A."/>
            <person name="Andreopoulos B."/>
            <person name="Baker S."/>
            <person name="Barry K."/>
            <person name="Bills G."/>
            <person name="Bluhm B."/>
            <person name="Cannon C."/>
            <person name="Castanera R."/>
            <person name="Culley D."/>
            <person name="Daum C."/>
            <person name="Ezra D."/>
            <person name="Gonzalez J."/>
            <person name="Henrissat B."/>
            <person name="Kuo A."/>
            <person name="Liang C."/>
            <person name="Lipzen A."/>
            <person name="Lutzoni F."/>
            <person name="Magnuson J."/>
            <person name="Mondo S."/>
            <person name="Nolan M."/>
            <person name="Ohm R."/>
            <person name="Pangilinan J."/>
            <person name="Park H.-J."/>
            <person name="Ramirez L."/>
            <person name="Alfaro M."/>
            <person name="Sun H."/>
            <person name="Tritt A."/>
            <person name="Yoshinaga Y."/>
            <person name="Zwiers L.-H."/>
            <person name="Turgeon B."/>
            <person name="Goodwin S."/>
            <person name="Spatafora J."/>
            <person name="Crous P."/>
            <person name="Grigoriev I."/>
        </authorList>
    </citation>
    <scope>NUCLEOTIDE SEQUENCE</scope>
    <source>
        <strain evidence="2">CBS 115976</strain>
    </source>
</reference>
<dbReference type="Gene3D" id="3.10.129.10">
    <property type="entry name" value="Hotdog Thioesterase"/>
    <property type="match status" value="1"/>
</dbReference>
<dbReference type="EMBL" id="MU004231">
    <property type="protein sequence ID" value="KAF2673419.1"/>
    <property type="molecule type" value="Genomic_DNA"/>
</dbReference>